<dbReference type="SUPFAM" id="SSF141091">
    <property type="entry name" value="L21p-like"/>
    <property type="match status" value="1"/>
</dbReference>
<dbReference type="InterPro" id="IPR028909">
    <property type="entry name" value="bL21-like"/>
</dbReference>
<comment type="caution">
    <text evidence="6">The sequence shown here is derived from an EMBL/GenBank/DDBJ whole genome shotgun (WGS) entry which is preliminary data.</text>
</comment>
<reference evidence="6 7" key="1">
    <citation type="journal article" date="2016" name="Nat. Commun.">
        <title>Thousands of microbial genomes shed light on interconnected biogeochemical processes in an aquifer system.</title>
        <authorList>
            <person name="Anantharaman K."/>
            <person name="Brown C.T."/>
            <person name="Hug L.A."/>
            <person name="Sharon I."/>
            <person name="Castelle C.J."/>
            <person name="Probst A.J."/>
            <person name="Thomas B.C."/>
            <person name="Singh A."/>
            <person name="Wilkins M.J."/>
            <person name="Karaoz U."/>
            <person name="Brodie E.L."/>
            <person name="Williams K.H."/>
            <person name="Hubbard S.S."/>
            <person name="Banfield J.F."/>
        </authorList>
    </citation>
    <scope>NUCLEOTIDE SEQUENCE [LARGE SCALE GENOMIC DNA]</scope>
</reference>
<keyword evidence="4 5" id="KW-0694">RNA-binding</keyword>
<dbReference type="GO" id="GO:0003735">
    <property type="term" value="F:structural constituent of ribosome"/>
    <property type="evidence" value="ECO:0007669"/>
    <property type="project" value="InterPro"/>
</dbReference>
<sequence>MFAVIETGGKQYLIETGREMKIEKLDADVGAEVVFDKVLLIANEDGTNVKIGTPYLEGASIGASVEEQGRSKKIRIVKFKNKVRYQRAAGHRQSFTKVKVKEVK</sequence>
<comment type="function">
    <text evidence="4 5">This protein binds to 23S rRNA in the presence of protein L20.</text>
</comment>
<dbReference type="InterPro" id="IPR036164">
    <property type="entry name" value="bL21-like_sf"/>
</dbReference>
<dbReference type="NCBIfam" id="TIGR00061">
    <property type="entry name" value="L21"/>
    <property type="match status" value="1"/>
</dbReference>
<organism evidence="6 7">
    <name type="scientific">Candidatus Magasanikbacteria bacterium RIFCSPHIGHO2_02_FULL_41_13</name>
    <dbReference type="NCBI Taxonomy" id="1798676"/>
    <lineage>
        <taxon>Bacteria</taxon>
        <taxon>Candidatus Magasanikiibacteriota</taxon>
    </lineage>
</organism>
<evidence type="ECO:0000256" key="5">
    <source>
        <dbReference type="RuleBase" id="RU000562"/>
    </source>
</evidence>
<dbReference type="GO" id="GO:0006412">
    <property type="term" value="P:translation"/>
    <property type="evidence" value="ECO:0007669"/>
    <property type="project" value="UniProtKB-UniRule"/>
</dbReference>
<keyword evidence="4 5" id="KW-0699">rRNA-binding</keyword>
<keyword evidence="2 4" id="KW-0689">Ribosomal protein</keyword>
<evidence type="ECO:0000313" key="6">
    <source>
        <dbReference type="EMBL" id="OGH66402.1"/>
    </source>
</evidence>
<dbReference type="PANTHER" id="PTHR21349">
    <property type="entry name" value="50S RIBOSOMAL PROTEIN L21"/>
    <property type="match status" value="1"/>
</dbReference>
<dbReference type="EMBL" id="MFPX01000018">
    <property type="protein sequence ID" value="OGH66402.1"/>
    <property type="molecule type" value="Genomic_DNA"/>
</dbReference>
<dbReference type="AlphaFoldDB" id="A0A1F6M414"/>
<name>A0A1F6M414_9BACT</name>
<keyword evidence="3 4" id="KW-0687">Ribonucleoprotein</keyword>
<dbReference type="HAMAP" id="MF_01363">
    <property type="entry name" value="Ribosomal_bL21"/>
    <property type="match status" value="1"/>
</dbReference>
<evidence type="ECO:0000313" key="7">
    <source>
        <dbReference type="Proteomes" id="UP000178742"/>
    </source>
</evidence>
<dbReference type="Pfam" id="PF00829">
    <property type="entry name" value="Ribosomal_L21p"/>
    <property type="match status" value="1"/>
</dbReference>
<dbReference type="GO" id="GO:0019843">
    <property type="term" value="F:rRNA binding"/>
    <property type="evidence" value="ECO:0007669"/>
    <property type="project" value="UniProtKB-UniRule"/>
</dbReference>
<dbReference type="STRING" id="1798676.A3B90_00110"/>
<evidence type="ECO:0000256" key="2">
    <source>
        <dbReference type="ARBA" id="ARBA00022980"/>
    </source>
</evidence>
<evidence type="ECO:0000256" key="1">
    <source>
        <dbReference type="ARBA" id="ARBA00008563"/>
    </source>
</evidence>
<dbReference type="GO" id="GO:0005840">
    <property type="term" value="C:ribosome"/>
    <property type="evidence" value="ECO:0007669"/>
    <property type="project" value="UniProtKB-KW"/>
</dbReference>
<dbReference type="InterPro" id="IPR001787">
    <property type="entry name" value="Ribosomal_bL21"/>
</dbReference>
<proteinExistence type="inferred from homology"/>
<evidence type="ECO:0000256" key="3">
    <source>
        <dbReference type="ARBA" id="ARBA00023274"/>
    </source>
</evidence>
<dbReference type="PANTHER" id="PTHR21349:SF0">
    <property type="entry name" value="LARGE RIBOSOMAL SUBUNIT PROTEIN BL21M"/>
    <property type="match status" value="1"/>
</dbReference>
<dbReference type="Proteomes" id="UP000178742">
    <property type="component" value="Unassembled WGS sequence"/>
</dbReference>
<accession>A0A1F6M414</accession>
<dbReference type="GO" id="GO:0005737">
    <property type="term" value="C:cytoplasm"/>
    <property type="evidence" value="ECO:0007669"/>
    <property type="project" value="UniProtKB-ARBA"/>
</dbReference>
<gene>
    <name evidence="4" type="primary">rplU</name>
    <name evidence="6" type="ORF">A3B90_00110</name>
</gene>
<comment type="subunit">
    <text evidence="4">Part of the 50S ribosomal subunit. Contacts protein L20.</text>
</comment>
<comment type="similarity">
    <text evidence="1 4 5">Belongs to the bacterial ribosomal protein bL21 family.</text>
</comment>
<protein>
    <recommendedName>
        <fullName evidence="4">Large ribosomal subunit protein bL21</fullName>
    </recommendedName>
</protein>
<dbReference type="GO" id="GO:1990904">
    <property type="term" value="C:ribonucleoprotein complex"/>
    <property type="evidence" value="ECO:0007669"/>
    <property type="project" value="UniProtKB-KW"/>
</dbReference>
<evidence type="ECO:0000256" key="4">
    <source>
        <dbReference type="HAMAP-Rule" id="MF_01363"/>
    </source>
</evidence>